<dbReference type="InterPro" id="IPR051557">
    <property type="entry name" value="NipSnap_domain"/>
</dbReference>
<name>A0ABW4DWB3_9RHOB</name>
<dbReference type="InterPro" id="IPR012577">
    <property type="entry name" value="NIPSNAP"/>
</dbReference>
<accession>A0ABW4DWB3</accession>
<dbReference type="RefSeq" id="WP_242679577.1">
    <property type="nucleotide sequence ID" value="NZ_CBCSAJ010000021.1"/>
</dbReference>
<gene>
    <name evidence="3" type="ORF">ACFQ5P_06255</name>
</gene>
<protein>
    <submittedName>
        <fullName evidence="3">NIPSNAP family protein</fullName>
    </submittedName>
</protein>
<proteinExistence type="inferred from homology"/>
<dbReference type="InterPro" id="IPR011008">
    <property type="entry name" value="Dimeric_a/b-barrel"/>
</dbReference>
<dbReference type="PANTHER" id="PTHR21017:SF17">
    <property type="entry name" value="PROTEIN NIPSNAP"/>
    <property type="match status" value="1"/>
</dbReference>
<evidence type="ECO:0000313" key="4">
    <source>
        <dbReference type="Proteomes" id="UP001597302"/>
    </source>
</evidence>
<reference evidence="4" key="1">
    <citation type="journal article" date="2019" name="Int. J. Syst. Evol. Microbiol.">
        <title>The Global Catalogue of Microorganisms (GCM) 10K type strain sequencing project: providing services to taxonomists for standard genome sequencing and annotation.</title>
        <authorList>
            <consortium name="The Broad Institute Genomics Platform"/>
            <consortium name="The Broad Institute Genome Sequencing Center for Infectious Disease"/>
            <person name="Wu L."/>
            <person name="Ma J."/>
        </authorList>
    </citation>
    <scope>NUCLEOTIDE SEQUENCE [LARGE SCALE GENOMIC DNA]</scope>
    <source>
        <strain evidence="4">CCM 8875</strain>
    </source>
</reference>
<dbReference type="Pfam" id="PF07978">
    <property type="entry name" value="NIPSNAP"/>
    <property type="match status" value="1"/>
</dbReference>
<comment type="similarity">
    <text evidence="1">Belongs to the NipSnap family.</text>
</comment>
<comment type="caution">
    <text evidence="3">The sequence shown here is derived from an EMBL/GenBank/DDBJ whole genome shotgun (WGS) entry which is preliminary data.</text>
</comment>
<evidence type="ECO:0000256" key="1">
    <source>
        <dbReference type="ARBA" id="ARBA00005291"/>
    </source>
</evidence>
<evidence type="ECO:0000259" key="2">
    <source>
        <dbReference type="Pfam" id="PF07978"/>
    </source>
</evidence>
<dbReference type="Proteomes" id="UP001597302">
    <property type="component" value="Unassembled WGS sequence"/>
</dbReference>
<dbReference type="EMBL" id="JBHTOQ010000012">
    <property type="protein sequence ID" value="MFD1480889.1"/>
    <property type="molecule type" value="Genomic_DNA"/>
</dbReference>
<dbReference type="Gene3D" id="3.30.70.100">
    <property type="match status" value="1"/>
</dbReference>
<evidence type="ECO:0000313" key="3">
    <source>
        <dbReference type="EMBL" id="MFD1480889.1"/>
    </source>
</evidence>
<sequence length="154" mass="17290">MLITTQPVRRSPSGSQTGSGQVIYINTCAGKEIMRASPEFLDPEQKAFDMIYDHRTYTCRPGTIKKQMALYAEHGWPTQRRHLGEPVVFAATETGNVNAYIHIWAYQNAADREARRQNLQQDPAWTAYLKMSAEAGNLISQVNCLLTPAPFFPG</sequence>
<organism evidence="3 4">
    <name type="scientific">Paracoccus nototheniae</name>
    <dbReference type="NCBI Taxonomy" id="2489002"/>
    <lineage>
        <taxon>Bacteria</taxon>
        <taxon>Pseudomonadati</taxon>
        <taxon>Pseudomonadota</taxon>
        <taxon>Alphaproteobacteria</taxon>
        <taxon>Rhodobacterales</taxon>
        <taxon>Paracoccaceae</taxon>
        <taxon>Paracoccus</taxon>
    </lineage>
</organism>
<dbReference type="PANTHER" id="PTHR21017">
    <property type="entry name" value="NIPSNAP-RELATED"/>
    <property type="match status" value="1"/>
</dbReference>
<feature type="domain" description="NIPSNAP" evidence="2">
    <location>
        <begin position="52"/>
        <end position="152"/>
    </location>
</feature>
<keyword evidence="4" id="KW-1185">Reference proteome</keyword>
<dbReference type="SUPFAM" id="SSF54909">
    <property type="entry name" value="Dimeric alpha+beta barrel"/>
    <property type="match status" value="1"/>
</dbReference>